<feature type="domain" description="Nudix hydrolase" evidence="3">
    <location>
        <begin position="1"/>
        <end position="120"/>
    </location>
</feature>
<keyword evidence="2" id="KW-0378">Hydrolase</keyword>
<accession>A0A381PA94</accession>
<feature type="non-terminal residue" evidence="4">
    <location>
        <position position="1"/>
    </location>
</feature>
<name>A0A381PA94_9ZZZZ</name>
<proteinExistence type="predicted"/>
<evidence type="ECO:0000256" key="2">
    <source>
        <dbReference type="ARBA" id="ARBA00022801"/>
    </source>
</evidence>
<sequence length="128" mass="14043">VRALVVDDENRICLVRHSYREGWYLPGGGVKTGESLVGAMQRELLEETGIELPETPQSVHGVFSSFKEHKSDHVVVFVVTDWSVAASVSAEIAEVGFFAADELPKGTSAATTRRIKEHMTGVPPGHRW</sequence>
<evidence type="ECO:0000313" key="4">
    <source>
        <dbReference type="EMBL" id="SUZ63891.1"/>
    </source>
</evidence>
<dbReference type="Pfam" id="PF00293">
    <property type="entry name" value="NUDIX"/>
    <property type="match status" value="1"/>
</dbReference>
<dbReference type="EMBL" id="UINC01000927">
    <property type="protein sequence ID" value="SUZ63891.1"/>
    <property type="molecule type" value="Genomic_DNA"/>
</dbReference>
<evidence type="ECO:0000259" key="3">
    <source>
        <dbReference type="PROSITE" id="PS51462"/>
    </source>
</evidence>
<reference evidence="4" key="1">
    <citation type="submission" date="2018-05" db="EMBL/GenBank/DDBJ databases">
        <authorList>
            <person name="Lanie J.A."/>
            <person name="Ng W.-L."/>
            <person name="Kazmierczak K.M."/>
            <person name="Andrzejewski T.M."/>
            <person name="Davidsen T.M."/>
            <person name="Wayne K.J."/>
            <person name="Tettelin H."/>
            <person name="Glass J.I."/>
            <person name="Rusch D."/>
            <person name="Podicherti R."/>
            <person name="Tsui H.-C.T."/>
            <person name="Winkler M.E."/>
        </authorList>
    </citation>
    <scope>NUCLEOTIDE SEQUENCE</scope>
</reference>
<dbReference type="InterPro" id="IPR000086">
    <property type="entry name" value="NUDIX_hydrolase_dom"/>
</dbReference>
<dbReference type="PANTHER" id="PTHR43046:SF14">
    <property type="entry name" value="MUTT_NUDIX FAMILY PROTEIN"/>
    <property type="match status" value="1"/>
</dbReference>
<dbReference type="AlphaFoldDB" id="A0A381PA94"/>
<dbReference type="PANTHER" id="PTHR43046">
    <property type="entry name" value="GDP-MANNOSE MANNOSYL HYDROLASE"/>
    <property type="match status" value="1"/>
</dbReference>
<evidence type="ECO:0000256" key="1">
    <source>
        <dbReference type="ARBA" id="ARBA00001946"/>
    </source>
</evidence>
<organism evidence="4">
    <name type="scientific">marine metagenome</name>
    <dbReference type="NCBI Taxonomy" id="408172"/>
    <lineage>
        <taxon>unclassified sequences</taxon>
        <taxon>metagenomes</taxon>
        <taxon>ecological metagenomes</taxon>
    </lineage>
</organism>
<gene>
    <name evidence="4" type="ORF">METZ01_LOCUS16745</name>
</gene>
<dbReference type="InterPro" id="IPR015797">
    <property type="entry name" value="NUDIX_hydrolase-like_dom_sf"/>
</dbReference>
<dbReference type="PROSITE" id="PS51462">
    <property type="entry name" value="NUDIX"/>
    <property type="match status" value="1"/>
</dbReference>
<comment type="cofactor">
    <cofactor evidence="1">
        <name>Mg(2+)</name>
        <dbReference type="ChEBI" id="CHEBI:18420"/>
    </cofactor>
</comment>
<dbReference type="Gene3D" id="3.90.79.10">
    <property type="entry name" value="Nucleoside Triphosphate Pyrophosphohydrolase"/>
    <property type="match status" value="1"/>
</dbReference>
<dbReference type="InterPro" id="IPR020084">
    <property type="entry name" value="NUDIX_hydrolase_CS"/>
</dbReference>
<protein>
    <recommendedName>
        <fullName evidence="3">Nudix hydrolase domain-containing protein</fullName>
    </recommendedName>
</protein>
<dbReference type="PRINTS" id="PR00502">
    <property type="entry name" value="NUDIXFAMILY"/>
</dbReference>
<dbReference type="InterPro" id="IPR020476">
    <property type="entry name" value="Nudix_hydrolase"/>
</dbReference>
<dbReference type="PROSITE" id="PS00893">
    <property type="entry name" value="NUDIX_BOX"/>
    <property type="match status" value="1"/>
</dbReference>
<dbReference type="SUPFAM" id="SSF55811">
    <property type="entry name" value="Nudix"/>
    <property type="match status" value="1"/>
</dbReference>
<dbReference type="GO" id="GO:0016787">
    <property type="term" value="F:hydrolase activity"/>
    <property type="evidence" value="ECO:0007669"/>
    <property type="project" value="UniProtKB-KW"/>
</dbReference>